<dbReference type="AlphaFoldDB" id="A0A840VJV0"/>
<accession>A0A840VJV0</accession>
<protein>
    <recommendedName>
        <fullName evidence="3">Acyl-CoA carboxylase subunit epsilon</fullName>
    </recommendedName>
</protein>
<reference evidence="1 2" key="1">
    <citation type="submission" date="2020-08" db="EMBL/GenBank/DDBJ databases">
        <title>Sequencing the genomes of 1000 actinobacteria strains.</title>
        <authorList>
            <person name="Klenk H.-P."/>
        </authorList>
    </citation>
    <scope>NUCLEOTIDE SEQUENCE [LARGE SCALE GENOMIC DNA]</scope>
    <source>
        <strain evidence="1 2">DSM 103125</strain>
    </source>
</reference>
<proteinExistence type="predicted"/>
<keyword evidence="2" id="KW-1185">Reference proteome</keyword>
<dbReference type="EMBL" id="JACHDP010000001">
    <property type="protein sequence ID" value="MBB5476136.1"/>
    <property type="molecule type" value="Genomic_DNA"/>
</dbReference>
<evidence type="ECO:0000313" key="1">
    <source>
        <dbReference type="EMBL" id="MBB5476136.1"/>
    </source>
</evidence>
<sequence>MSTAMPRLVVHGDPSDEELATIVVAALLRSRSAAAAGAAWAAPARRMTGRPVELGQGAWRTAGWMPPPTR</sequence>
<dbReference type="InterPro" id="IPR032716">
    <property type="entry name" value="ACC_epsilon"/>
</dbReference>
<dbReference type="GO" id="GO:0003989">
    <property type="term" value="F:acetyl-CoA carboxylase activity"/>
    <property type="evidence" value="ECO:0007669"/>
    <property type="project" value="InterPro"/>
</dbReference>
<dbReference type="RefSeq" id="WP_221309682.1">
    <property type="nucleotide sequence ID" value="NZ_BMNF01000003.1"/>
</dbReference>
<gene>
    <name evidence="1" type="ORF">HNR20_000641</name>
</gene>
<dbReference type="GO" id="GO:0004658">
    <property type="term" value="F:propionyl-CoA carboxylase activity"/>
    <property type="evidence" value="ECO:0007669"/>
    <property type="project" value="InterPro"/>
</dbReference>
<organism evidence="1 2">
    <name type="scientific">Micromonospora parathelypteridis</name>
    <dbReference type="NCBI Taxonomy" id="1839617"/>
    <lineage>
        <taxon>Bacteria</taxon>
        <taxon>Bacillati</taxon>
        <taxon>Actinomycetota</taxon>
        <taxon>Actinomycetes</taxon>
        <taxon>Micromonosporales</taxon>
        <taxon>Micromonosporaceae</taxon>
        <taxon>Micromonospora</taxon>
    </lineage>
</organism>
<name>A0A840VJV0_9ACTN</name>
<dbReference type="Proteomes" id="UP000586947">
    <property type="component" value="Unassembled WGS sequence"/>
</dbReference>
<evidence type="ECO:0000313" key="2">
    <source>
        <dbReference type="Proteomes" id="UP000586947"/>
    </source>
</evidence>
<comment type="caution">
    <text evidence="1">The sequence shown here is derived from an EMBL/GenBank/DDBJ whole genome shotgun (WGS) entry which is preliminary data.</text>
</comment>
<dbReference type="Pfam" id="PF13822">
    <property type="entry name" value="ACC_epsilon"/>
    <property type="match status" value="1"/>
</dbReference>
<evidence type="ECO:0008006" key="3">
    <source>
        <dbReference type="Google" id="ProtNLM"/>
    </source>
</evidence>